<protein>
    <submittedName>
        <fullName evidence="2">Uncharacterized protein</fullName>
    </submittedName>
</protein>
<dbReference type="InParanoid" id="F4RQD0"/>
<accession>F4RQD0</accession>
<proteinExistence type="predicted"/>
<keyword evidence="3" id="KW-1185">Reference proteome</keyword>
<sequence length="339" mass="38787">MSFINLGLNLAASSSVDVWFHLKQAVLQSACTAKSNEHSTIQQNNVMESYPFKLFPSNKLLTWAPETVIDNASSDDQILMDTNHVEEYCDTLFDCLLDCHNSIIEIEGLKSPSSSASLNSLSCYSCESEEDEANYHECESSFSSLFEEDCIDHSIILKPVATSSFSISEPNHTDIPASEETLLLEPISLKNRSWNEQINHLATDEEWDEHIDELAKEFEKEMGFDSETEFLSFDSTITRISAAFDCKEEEVDNGDLEDIFLSPRSFDEEEFEQSFDSLFDGEDSMIIEIENSDNSQQTIKESNNDFKQTEQEKHEYQLLSLHRHARAIRKNPHLFHLFR</sequence>
<reference evidence="3" key="1">
    <citation type="journal article" date="2011" name="Proc. Natl. Acad. Sci. U.S.A.">
        <title>Obligate biotrophy features unraveled by the genomic analysis of rust fungi.</title>
        <authorList>
            <person name="Duplessis S."/>
            <person name="Cuomo C.A."/>
            <person name="Lin Y.-C."/>
            <person name="Aerts A."/>
            <person name="Tisserant E."/>
            <person name="Veneault-Fourrey C."/>
            <person name="Joly D.L."/>
            <person name="Hacquard S."/>
            <person name="Amselem J."/>
            <person name="Cantarel B.L."/>
            <person name="Chiu R."/>
            <person name="Coutinho P.M."/>
            <person name="Feau N."/>
            <person name="Field M."/>
            <person name="Frey P."/>
            <person name="Gelhaye E."/>
            <person name="Goldberg J."/>
            <person name="Grabherr M.G."/>
            <person name="Kodira C.D."/>
            <person name="Kohler A."/>
            <person name="Kuees U."/>
            <person name="Lindquist E.A."/>
            <person name="Lucas S.M."/>
            <person name="Mago R."/>
            <person name="Mauceli E."/>
            <person name="Morin E."/>
            <person name="Murat C."/>
            <person name="Pangilinan J.L."/>
            <person name="Park R."/>
            <person name="Pearson M."/>
            <person name="Quesneville H."/>
            <person name="Rouhier N."/>
            <person name="Sakthikumar S."/>
            <person name="Salamov A.A."/>
            <person name="Schmutz J."/>
            <person name="Selles B."/>
            <person name="Shapiro H."/>
            <person name="Tanguay P."/>
            <person name="Tuskan G.A."/>
            <person name="Henrissat B."/>
            <person name="Van de Peer Y."/>
            <person name="Rouze P."/>
            <person name="Ellis J.G."/>
            <person name="Dodds P.N."/>
            <person name="Schein J.E."/>
            <person name="Zhong S."/>
            <person name="Hamelin R.C."/>
            <person name="Grigoriev I.V."/>
            <person name="Szabo L.J."/>
            <person name="Martin F."/>
        </authorList>
    </citation>
    <scope>NUCLEOTIDE SEQUENCE [LARGE SCALE GENOMIC DNA]</scope>
    <source>
        <strain evidence="3">98AG31 / pathotype 3-4-7</strain>
    </source>
</reference>
<evidence type="ECO:0000313" key="2">
    <source>
        <dbReference type="EMBL" id="EGG05428.1"/>
    </source>
</evidence>
<dbReference type="AlphaFoldDB" id="F4RQD0"/>
<evidence type="ECO:0000256" key="1">
    <source>
        <dbReference type="SAM" id="Coils"/>
    </source>
</evidence>
<dbReference type="EMBL" id="GL883113">
    <property type="protein sequence ID" value="EGG05428.1"/>
    <property type="molecule type" value="Genomic_DNA"/>
</dbReference>
<dbReference type="HOGENOM" id="CLU_836980_0_0_1"/>
<keyword evidence="1" id="KW-0175">Coiled coil</keyword>
<dbReference type="VEuPathDB" id="FungiDB:MELLADRAFT_107665"/>
<organism evidence="3">
    <name type="scientific">Melampsora larici-populina (strain 98AG31 / pathotype 3-4-7)</name>
    <name type="common">Poplar leaf rust fungus</name>
    <dbReference type="NCBI Taxonomy" id="747676"/>
    <lineage>
        <taxon>Eukaryota</taxon>
        <taxon>Fungi</taxon>
        <taxon>Dikarya</taxon>
        <taxon>Basidiomycota</taxon>
        <taxon>Pucciniomycotina</taxon>
        <taxon>Pucciniomycetes</taxon>
        <taxon>Pucciniales</taxon>
        <taxon>Melampsoraceae</taxon>
        <taxon>Melampsora</taxon>
    </lineage>
</organism>
<dbReference type="GeneID" id="18923236"/>
<evidence type="ECO:0000313" key="3">
    <source>
        <dbReference type="Proteomes" id="UP000001072"/>
    </source>
</evidence>
<feature type="coiled-coil region" evidence="1">
    <location>
        <begin position="292"/>
        <end position="319"/>
    </location>
</feature>
<dbReference type="KEGG" id="mlr:MELLADRAFT_107665"/>
<dbReference type="OrthoDB" id="10550146at2759"/>
<dbReference type="RefSeq" id="XP_007411350.1">
    <property type="nucleotide sequence ID" value="XM_007411288.1"/>
</dbReference>
<gene>
    <name evidence="2" type="ORF">MELLADRAFT_107665</name>
</gene>
<name>F4RQD0_MELLP</name>
<dbReference type="Proteomes" id="UP000001072">
    <property type="component" value="Unassembled WGS sequence"/>
</dbReference>